<dbReference type="Proteomes" id="UP000323717">
    <property type="component" value="Unassembled WGS sequence"/>
</dbReference>
<feature type="non-terminal residue" evidence="8">
    <location>
        <position position="1"/>
    </location>
</feature>
<name>A0A5M5C335_BACOV</name>
<comment type="similarity">
    <text evidence="2">Belongs to the glycosyl hydrolase 29 family.</text>
</comment>
<comment type="function">
    <text evidence="1">Alpha-L-fucosidase is responsible for hydrolyzing the alpha-1,6-linked fucose joined to the reducing-end N-acetylglucosamine of the carbohydrate moieties of glycoproteins.</text>
</comment>
<dbReference type="InterPro" id="IPR000933">
    <property type="entry name" value="Glyco_hydro_29"/>
</dbReference>
<dbReference type="GO" id="GO:0006004">
    <property type="term" value="P:fucose metabolic process"/>
    <property type="evidence" value="ECO:0007669"/>
    <property type="project" value="InterPro"/>
</dbReference>
<dbReference type="PANTHER" id="PTHR10030:SF37">
    <property type="entry name" value="ALPHA-L-FUCOSIDASE-RELATED"/>
    <property type="match status" value="1"/>
</dbReference>
<protein>
    <recommendedName>
        <fullName evidence="3">alpha-L-fucosidase</fullName>
        <ecNumber evidence="3">3.2.1.51</ecNumber>
    </recommendedName>
</protein>
<dbReference type="PANTHER" id="PTHR10030">
    <property type="entry name" value="ALPHA-L-FUCOSIDASE"/>
    <property type="match status" value="1"/>
</dbReference>
<dbReference type="Pfam" id="PF01120">
    <property type="entry name" value="Alpha_L_fucos"/>
    <property type="match status" value="1"/>
</dbReference>
<keyword evidence="6" id="KW-0326">Glycosidase</keyword>
<dbReference type="SUPFAM" id="SSF51445">
    <property type="entry name" value="(Trans)glycosidases"/>
    <property type="match status" value="1"/>
</dbReference>
<dbReference type="GO" id="GO:0005764">
    <property type="term" value="C:lysosome"/>
    <property type="evidence" value="ECO:0007669"/>
    <property type="project" value="TreeGrafter"/>
</dbReference>
<dbReference type="InterPro" id="IPR013780">
    <property type="entry name" value="Glyco_hydro_b"/>
</dbReference>
<dbReference type="Gene3D" id="3.20.20.80">
    <property type="entry name" value="Glycosidases"/>
    <property type="match status" value="1"/>
</dbReference>
<evidence type="ECO:0000259" key="7">
    <source>
        <dbReference type="Pfam" id="PF01120"/>
    </source>
</evidence>
<dbReference type="EMBL" id="VWLE01000124">
    <property type="protein sequence ID" value="KAA3952025.1"/>
    <property type="molecule type" value="Genomic_DNA"/>
</dbReference>
<dbReference type="AlphaFoldDB" id="A0A5M5C335"/>
<evidence type="ECO:0000256" key="3">
    <source>
        <dbReference type="ARBA" id="ARBA00012662"/>
    </source>
</evidence>
<dbReference type="Gene3D" id="2.60.40.1180">
    <property type="entry name" value="Golgi alpha-mannosidase II"/>
    <property type="match status" value="1"/>
</dbReference>
<dbReference type="EC" id="3.2.1.51" evidence="3"/>
<reference evidence="8 9" key="1">
    <citation type="journal article" date="2019" name="Nat. Med.">
        <title>A library of human gut bacterial isolates paired with longitudinal multiomics data enables mechanistic microbiome research.</title>
        <authorList>
            <person name="Poyet M."/>
            <person name="Groussin M."/>
            <person name="Gibbons S.M."/>
            <person name="Avila-Pacheco J."/>
            <person name="Jiang X."/>
            <person name="Kearney S.M."/>
            <person name="Perrotta A.R."/>
            <person name="Berdy B."/>
            <person name="Zhao S."/>
            <person name="Lieberman T.D."/>
            <person name="Swanson P.K."/>
            <person name="Smith M."/>
            <person name="Roesemann S."/>
            <person name="Alexander J.E."/>
            <person name="Rich S.A."/>
            <person name="Livny J."/>
            <person name="Vlamakis H."/>
            <person name="Clish C."/>
            <person name="Bullock K."/>
            <person name="Deik A."/>
            <person name="Scott J."/>
            <person name="Pierce K.A."/>
            <person name="Xavier R.J."/>
            <person name="Alm E.J."/>
        </authorList>
    </citation>
    <scope>NUCLEOTIDE SEQUENCE [LARGE SCALE GENOMIC DNA]</scope>
    <source>
        <strain evidence="8 9">BIOML-A163</strain>
    </source>
</reference>
<evidence type="ECO:0000313" key="8">
    <source>
        <dbReference type="EMBL" id="KAA3952025.1"/>
    </source>
</evidence>
<dbReference type="PRINTS" id="PR00741">
    <property type="entry name" value="GLHYDRLASE29"/>
</dbReference>
<dbReference type="InterPro" id="IPR057739">
    <property type="entry name" value="Glyco_hydro_29_N"/>
</dbReference>
<dbReference type="GO" id="GO:0004560">
    <property type="term" value="F:alpha-L-fucosidase activity"/>
    <property type="evidence" value="ECO:0007669"/>
    <property type="project" value="InterPro"/>
</dbReference>
<sequence length="196" mass="22043">RIPHAKDIERVDWETCMNIGSSWGYKSWEKNWKSAETIIRNLNTIAARGGNYLLNVGPDPTGVVPAPALDCLRKVGEWMRVNGEAIYATQRSEIFPPWGECIRKDEKKNSVYYLSVFQWPEDGKLAFDTKYTVKEAMLLADGTKLKFTKTPGGITIQVPTQAPDKIATVVRLELKEKLPAIQLISNTAKAFEIADE</sequence>
<evidence type="ECO:0000256" key="5">
    <source>
        <dbReference type="ARBA" id="ARBA00022801"/>
    </source>
</evidence>
<keyword evidence="5" id="KW-0378">Hydrolase</keyword>
<accession>A0A5M5C335</accession>
<dbReference type="InterPro" id="IPR017853">
    <property type="entry name" value="GH"/>
</dbReference>
<organism evidence="8 9">
    <name type="scientific">Bacteroides ovatus</name>
    <dbReference type="NCBI Taxonomy" id="28116"/>
    <lineage>
        <taxon>Bacteria</taxon>
        <taxon>Pseudomonadati</taxon>
        <taxon>Bacteroidota</taxon>
        <taxon>Bacteroidia</taxon>
        <taxon>Bacteroidales</taxon>
        <taxon>Bacteroidaceae</taxon>
        <taxon>Bacteroides</taxon>
    </lineage>
</organism>
<evidence type="ECO:0000256" key="1">
    <source>
        <dbReference type="ARBA" id="ARBA00004071"/>
    </source>
</evidence>
<dbReference type="SMART" id="SM00812">
    <property type="entry name" value="Alpha_L_fucos"/>
    <property type="match status" value="1"/>
</dbReference>
<evidence type="ECO:0000256" key="4">
    <source>
        <dbReference type="ARBA" id="ARBA00022729"/>
    </source>
</evidence>
<feature type="domain" description="Glycoside hydrolase family 29 N-terminal" evidence="7">
    <location>
        <begin position="6"/>
        <end position="84"/>
    </location>
</feature>
<proteinExistence type="inferred from homology"/>
<keyword evidence="4" id="KW-0732">Signal</keyword>
<evidence type="ECO:0000313" key="9">
    <source>
        <dbReference type="Proteomes" id="UP000323717"/>
    </source>
</evidence>
<evidence type="ECO:0000256" key="6">
    <source>
        <dbReference type="ARBA" id="ARBA00023295"/>
    </source>
</evidence>
<evidence type="ECO:0000256" key="2">
    <source>
        <dbReference type="ARBA" id="ARBA00007951"/>
    </source>
</evidence>
<dbReference type="InterPro" id="IPR016286">
    <property type="entry name" value="FUC_metazoa-typ"/>
</dbReference>
<dbReference type="GO" id="GO:0016139">
    <property type="term" value="P:glycoside catabolic process"/>
    <property type="evidence" value="ECO:0007669"/>
    <property type="project" value="TreeGrafter"/>
</dbReference>
<gene>
    <name evidence="8" type="ORF">F3D71_10680</name>
</gene>
<comment type="caution">
    <text evidence="8">The sequence shown here is derived from an EMBL/GenBank/DDBJ whole genome shotgun (WGS) entry which is preliminary data.</text>
</comment>